<dbReference type="STRING" id="1714264.BTO30_09100"/>
<protein>
    <recommendedName>
        <fullName evidence="3">DUF3906 domain-containing protein</fullName>
    </recommendedName>
</protein>
<evidence type="ECO:0000313" key="2">
    <source>
        <dbReference type="Proteomes" id="UP000185568"/>
    </source>
</evidence>
<dbReference type="OrthoDB" id="2382322at2"/>
<reference evidence="1 2" key="1">
    <citation type="submission" date="2016-12" db="EMBL/GenBank/DDBJ databases">
        <title>Domibacillus antri genome sequencing.</title>
        <authorList>
            <person name="Verma A."/>
            <person name="Krishnamurthi S."/>
        </authorList>
    </citation>
    <scope>NUCLEOTIDE SEQUENCE [LARGE SCALE GENOMIC DNA]</scope>
    <source>
        <strain evidence="1 2">XD80</strain>
    </source>
</reference>
<dbReference type="RefSeq" id="WP_075398418.1">
    <property type="nucleotide sequence ID" value="NZ_MSDU01000017.1"/>
</dbReference>
<sequence length="73" mass="8336">MYLYRFDIVLTSGETVQAVILAENDEQAFSQVDDELEKFYVTLPDYKEVTLYEKKRIRGGAGYIPPAPGTDTR</sequence>
<organism evidence="1 2">
    <name type="scientific">Domibacillus antri</name>
    <dbReference type="NCBI Taxonomy" id="1714264"/>
    <lineage>
        <taxon>Bacteria</taxon>
        <taxon>Bacillati</taxon>
        <taxon>Bacillota</taxon>
        <taxon>Bacilli</taxon>
        <taxon>Bacillales</taxon>
        <taxon>Bacillaceae</taxon>
        <taxon>Domibacillus</taxon>
    </lineage>
</organism>
<comment type="caution">
    <text evidence="1">The sequence shown here is derived from an EMBL/GenBank/DDBJ whole genome shotgun (WGS) entry which is preliminary data.</text>
</comment>
<keyword evidence="2" id="KW-1185">Reference proteome</keyword>
<proteinExistence type="predicted"/>
<dbReference type="Pfam" id="PF13046">
    <property type="entry name" value="DUF3906"/>
    <property type="match status" value="1"/>
</dbReference>
<dbReference type="Proteomes" id="UP000185568">
    <property type="component" value="Unassembled WGS sequence"/>
</dbReference>
<dbReference type="EMBL" id="MSDU01000017">
    <property type="protein sequence ID" value="OLN22461.1"/>
    <property type="molecule type" value="Genomic_DNA"/>
</dbReference>
<dbReference type="InterPro" id="IPR024998">
    <property type="entry name" value="DUF3906"/>
</dbReference>
<name>A0A1Q8Q5A8_9BACI</name>
<evidence type="ECO:0008006" key="3">
    <source>
        <dbReference type="Google" id="ProtNLM"/>
    </source>
</evidence>
<gene>
    <name evidence="1" type="ORF">BTO30_09100</name>
</gene>
<dbReference type="AlphaFoldDB" id="A0A1Q8Q5A8"/>
<accession>A0A1Q8Q5A8</accession>
<evidence type="ECO:0000313" key="1">
    <source>
        <dbReference type="EMBL" id="OLN22461.1"/>
    </source>
</evidence>